<accession>A0A9P3GGG3</accession>
<dbReference type="EMBL" id="BPQB01000035">
    <property type="protein sequence ID" value="GJE93854.1"/>
    <property type="molecule type" value="Genomic_DNA"/>
</dbReference>
<dbReference type="GO" id="GO:0000731">
    <property type="term" value="P:DNA synthesis involved in DNA repair"/>
    <property type="evidence" value="ECO:0007669"/>
    <property type="project" value="InterPro"/>
</dbReference>
<keyword evidence="3" id="KW-1185">Reference proteome</keyword>
<proteinExistence type="predicted"/>
<dbReference type="GO" id="GO:0043625">
    <property type="term" value="C:delta DNA polymerase complex"/>
    <property type="evidence" value="ECO:0007669"/>
    <property type="project" value="TreeGrafter"/>
</dbReference>
<dbReference type="GO" id="GO:0006261">
    <property type="term" value="P:DNA-templated DNA replication"/>
    <property type="evidence" value="ECO:0007669"/>
    <property type="project" value="TreeGrafter"/>
</dbReference>
<feature type="compositionally biased region" description="Acidic residues" evidence="1">
    <location>
        <begin position="112"/>
        <end position="126"/>
    </location>
</feature>
<evidence type="ECO:0000256" key="1">
    <source>
        <dbReference type="SAM" id="MobiDB-lite"/>
    </source>
</evidence>
<evidence type="ECO:0000313" key="2">
    <source>
        <dbReference type="EMBL" id="GJE93854.1"/>
    </source>
</evidence>
<protein>
    <recommendedName>
        <fullName evidence="4">DNA polymerase delta subunit 4</fullName>
    </recommendedName>
</protein>
<feature type="compositionally biased region" description="Acidic residues" evidence="1">
    <location>
        <begin position="76"/>
        <end position="86"/>
    </location>
</feature>
<dbReference type="Pfam" id="PF04081">
    <property type="entry name" value="DNA_pol_delta_4"/>
    <property type="match status" value="1"/>
</dbReference>
<feature type="region of interest" description="Disordered" evidence="1">
    <location>
        <begin position="1"/>
        <end position="209"/>
    </location>
</feature>
<dbReference type="Proteomes" id="UP000703269">
    <property type="component" value="Unassembled WGS sequence"/>
</dbReference>
<feature type="compositionally biased region" description="Basic residues" evidence="1">
    <location>
        <begin position="97"/>
        <end position="107"/>
    </location>
</feature>
<gene>
    <name evidence="2" type="ORF">PsYK624_100180</name>
</gene>
<dbReference type="OrthoDB" id="337486at2759"/>
<reference evidence="2 3" key="1">
    <citation type="submission" date="2021-08" db="EMBL/GenBank/DDBJ databases">
        <title>Draft Genome Sequence of Phanerochaete sordida strain YK-624.</title>
        <authorList>
            <person name="Mori T."/>
            <person name="Dohra H."/>
            <person name="Suzuki T."/>
            <person name="Kawagishi H."/>
            <person name="Hirai H."/>
        </authorList>
    </citation>
    <scope>NUCLEOTIDE SEQUENCE [LARGE SCALE GENOMIC DNA]</scope>
    <source>
        <strain evidence="2 3">YK-624</strain>
    </source>
</reference>
<feature type="compositionally biased region" description="Basic residues" evidence="1">
    <location>
        <begin position="161"/>
        <end position="172"/>
    </location>
</feature>
<dbReference type="InterPro" id="IPR007218">
    <property type="entry name" value="DNA_pol_delta_4"/>
</dbReference>
<sequence>MPRQSLKPKTLRQSSLSFPSKRSTATEAKEKHAQPSASATPTPRRTTDISDIDDVIDIPDTSDIEEMEPVTTSLPQDDEVELLSDDEPVRAPAAKATRGKRAASRKGKAAEQEDEIVDEIEEEEEEERPKKKRRVSSRTAKSAAASIEAPVEDEPGAASTKKGKGRKGKKSLAKSVFGSREGVENSESNTVASWKDESKKTKLTAKGSGKNAVAKHVDIVKMREHFGYVRAQQGNVMPIHAENHSMEDHILRFFDLSYQYGPCIGITRLQRWDRAQSLGMSPPEVVKQLLTNEDGSERAEVKECVFFGQV</sequence>
<dbReference type="GO" id="GO:0003887">
    <property type="term" value="F:DNA-directed DNA polymerase activity"/>
    <property type="evidence" value="ECO:0007669"/>
    <property type="project" value="TreeGrafter"/>
</dbReference>
<dbReference type="AlphaFoldDB" id="A0A9P3GGG3"/>
<organism evidence="2 3">
    <name type="scientific">Phanerochaete sordida</name>
    <dbReference type="NCBI Taxonomy" id="48140"/>
    <lineage>
        <taxon>Eukaryota</taxon>
        <taxon>Fungi</taxon>
        <taxon>Dikarya</taxon>
        <taxon>Basidiomycota</taxon>
        <taxon>Agaricomycotina</taxon>
        <taxon>Agaricomycetes</taxon>
        <taxon>Polyporales</taxon>
        <taxon>Phanerochaetaceae</taxon>
        <taxon>Phanerochaete</taxon>
    </lineage>
</organism>
<dbReference type="PANTHER" id="PTHR14303">
    <property type="entry name" value="DNA POLYMERASE DELTA SUBUNIT 4"/>
    <property type="match status" value="1"/>
</dbReference>
<evidence type="ECO:0008006" key="4">
    <source>
        <dbReference type="Google" id="ProtNLM"/>
    </source>
</evidence>
<feature type="compositionally biased region" description="Acidic residues" evidence="1">
    <location>
        <begin position="50"/>
        <end position="68"/>
    </location>
</feature>
<evidence type="ECO:0000313" key="3">
    <source>
        <dbReference type="Proteomes" id="UP000703269"/>
    </source>
</evidence>
<feature type="compositionally biased region" description="Polar residues" evidence="1">
    <location>
        <begin position="11"/>
        <end position="26"/>
    </location>
</feature>
<comment type="caution">
    <text evidence="2">The sequence shown here is derived from an EMBL/GenBank/DDBJ whole genome shotgun (WGS) entry which is preliminary data.</text>
</comment>
<dbReference type="PANTHER" id="PTHR14303:SF0">
    <property type="entry name" value="DNA POLYMERASE DELTA SUBUNIT 4"/>
    <property type="match status" value="1"/>
</dbReference>
<name>A0A9P3GGG3_9APHY</name>